<dbReference type="InterPro" id="IPR019446">
    <property type="entry name" value="BMT5-like"/>
</dbReference>
<name>A0ABP0HTM2_9DINO</name>
<feature type="domain" description="25S rRNA (uridine-N(3))-methyltransferase BMT5-like" evidence="1">
    <location>
        <begin position="66"/>
        <end position="156"/>
    </location>
</feature>
<evidence type="ECO:0000313" key="2">
    <source>
        <dbReference type="EMBL" id="CAK8993565.1"/>
    </source>
</evidence>
<dbReference type="EMBL" id="CAXAMN010001270">
    <property type="protein sequence ID" value="CAK8993565.1"/>
    <property type="molecule type" value="Genomic_DNA"/>
</dbReference>
<accession>A0ABP0HTM2</accession>
<evidence type="ECO:0000313" key="3">
    <source>
        <dbReference type="Proteomes" id="UP001642484"/>
    </source>
</evidence>
<organism evidence="2 3">
    <name type="scientific">Durusdinium trenchii</name>
    <dbReference type="NCBI Taxonomy" id="1381693"/>
    <lineage>
        <taxon>Eukaryota</taxon>
        <taxon>Sar</taxon>
        <taxon>Alveolata</taxon>
        <taxon>Dinophyceae</taxon>
        <taxon>Suessiales</taxon>
        <taxon>Symbiodiniaceae</taxon>
        <taxon>Durusdinium</taxon>
    </lineage>
</organism>
<reference evidence="2 3" key="1">
    <citation type="submission" date="2024-02" db="EMBL/GenBank/DDBJ databases">
        <authorList>
            <person name="Chen Y."/>
            <person name="Shah S."/>
            <person name="Dougan E. K."/>
            <person name="Thang M."/>
            <person name="Chan C."/>
        </authorList>
    </citation>
    <scope>NUCLEOTIDE SEQUENCE [LARGE SCALE GENOMIC DNA]</scope>
</reference>
<dbReference type="Pfam" id="PF10354">
    <property type="entry name" value="BMT5-like"/>
    <property type="match status" value="1"/>
</dbReference>
<comment type="caution">
    <text evidence="2">The sequence shown here is derived from an EMBL/GenBank/DDBJ whole genome shotgun (WGS) entry which is preliminary data.</text>
</comment>
<keyword evidence="3" id="KW-1185">Reference proteome</keyword>
<evidence type="ECO:0000259" key="1">
    <source>
        <dbReference type="Pfam" id="PF10354"/>
    </source>
</evidence>
<dbReference type="Proteomes" id="UP001642484">
    <property type="component" value="Unassembled WGS sequence"/>
</dbReference>
<protein>
    <recommendedName>
        <fullName evidence="1">25S rRNA (uridine-N(3))-methyltransferase BMT5-like domain-containing protein</fullName>
    </recommendedName>
</protein>
<proteinExistence type="predicted"/>
<sequence length="223" mass="25275">MLLFASEQGTLQYPAFSTTVMSRLWRGKLPSKEQRGQELIHCSERKASLLGELRAEVTYQESSQILLLGEGNFSFCAAVQRCFKDAGGLTATSYESREDIVKRFGAGGRLRGLEQRCQVFYSLPVVETRKRFRAASFDCVVFNFPLVGRSPAPPDHPVMMRQMYEALRWVLFAGALVMLVLQRGSPSKAYEKVYRPLGYRPGVVLKRAPFSVAFASTWVFRRR</sequence>
<gene>
    <name evidence="2" type="ORF">CCMP2556_LOCUS3294</name>
</gene>